<dbReference type="Pfam" id="PF06903">
    <property type="entry name" value="VirK"/>
    <property type="match status" value="1"/>
</dbReference>
<evidence type="ECO:0000313" key="2">
    <source>
        <dbReference type="EMBL" id="KAA9369667.1"/>
    </source>
</evidence>
<dbReference type="AlphaFoldDB" id="A0A5N1JZX5"/>
<gene>
    <name evidence="2" type="ORF">F3W84_05915</name>
</gene>
<evidence type="ECO:0000313" key="3">
    <source>
        <dbReference type="Proteomes" id="UP000327108"/>
    </source>
</evidence>
<keyword evidence="1" id="KW-0732">Signal</keyword>
<dbReference type="EMBL" id="VYXQ01000004">
    <property type="protein sequence ID" value="KAA9369667.1"/>
    <property type="molecule type" value="Genomic_DNA"/>
</dbReference>
<reference evidence="2 3" key="1">
    <citation type="submission" date="2019-09" db="EMBL/GenBank/DDBJ databases">
        <title>Biological control of the noxious weed angled onion (Allium triquetrum) thwarted by endophytic bacteria in Victoria, Australia.</title>
        <authorList>
            <person name="Tehranchian P."/>
            <person name="Adair R.J."/>
            <person name="Van T.H."/>
            <person name="Morrison P.D."/>
            <person name="Williams H."/>
            <person name="Lawrie A.C."/>
        </authorList>
    </citation>
    <scope>NUCLEOTIDE SEQUENCE [LARGE SCALE GENOMIC DNA]</scope>
    <source>
        <strain evidence="2 3">RPTAtOch1</strain>
    </source>
</reference>
<keyword evidence="3" id="KW-1185">Reference proteome</keyword>
<sequence length="158" mass="17204">METEQRVHVMHWKTKLAIVLTATALSGAAHAETKSQYEAFGSHLLAGDRATALLKLDACQQMSGGKIKGKAITGGVIVQSFMKLSNPNPSIIFSDAHMTVREDGTPVLEFVRYRVMSDDSATVTVQMLSPRTYDVITEKKVFDCKLGDGLTFAYGAPH</sequence>
<organism evidence="2 3">
    <name type="scientific">Ochrobactrum quorumnocens</name>
    <dbReference type="NCBI Taxonomy" id="271865"/>
    <lineage>
        <taxon>Bacteria</taxon>
        <taxon>Pseudomonadati</taxon>
        <taxon>Pseudomonadota</taxon>
        <taxon>Alphaproteobacteria</taxon>
        <taxon>Hyphomicrobiales</taxon>
        <taxon>Brucellaceae</taxon>
        <taxon>Brucella/Ochrobactrum group</taxon>
        <taxon>Ochrobactrum</taxon>
    </lineage>
</organism>
<proteinExistence type="predicted"/>
<dbReference type="Proteomes" id="UP000327108">
    <property type="component" value="Unassembled WGS sequence"/>
</dbReference>
<name>A0A5N1JZX5_9HYPH</name>
<evidence type="ECO:0000256" key="1">
    <source>
        <dbReference type="SAM" id="SignalP"/>
    </source>
</evidence>
<feature type="signal peptide" evidence="1">
    <location>
        <begin position="1"/>
        <end position="31"/>
    </location>
</feature>
<comment type="caution">
    <text evidence="2">The sequence shown here is derived from an EMBL/GenBank/DDBJ whole genome shotgun (WGS) entry which is preliminary data.</text>
</comment>
<accession>A0A5N1JZX5</accession>
<dbReference type="InterPro" id="IPR010694">
    <property type="entry name" value="Uncharacterised_VirK"/>
</dbReference>
<evidence type="ECO:0008006" key="4">
    <source>
        <dbReference type="Google" id="ProtNLM"/>
    </source>
</evidence>
<protein>
    <recommendedName>
        <fullName evidence="4">VirK family protein</fullName>
    </recommendedName>
</protein>
<feature type="chain" id="PRO_5024400174" description="VirK family protein" evidence="1">
    <location>
        <begin position="32"/>
        <end position="158"/>
    </location>
</feature>